<dbReference type="Proteomes" id="UP000008383">
    <property type="component" value="Unassembled WGS sequence"/>
</dbReference>
<dbReference type="GeneID" id="9578638"/>
<name>D4DAE2_TRIVH</name>
<evidence type="ECO:0000256" key="4">
    <source>
        <dbReference type="ARBA" id="ARBA00023242"/>
    </source>
</evidence>
<keyword evidence="4" id="KW-0539">Nucleus</keyword>
<dbReference type="GO" id="GO:0019185">
    <property type="term" value="C:snRNA-activating protein complex"/>
    <property type="evidence" value="ECO:0007669"/>
    <property type="project" value="TreeGrafter"/>
</dbReference>
<evidence type="ECO:0000313" key="7">
    <source>
        <dbReference type="EMBL" id="EFE41140.1"/>
    </source>
</evidence>
<dbReference type="RefSeq" id="XP_003021758.1">
    <property type="nucleotide sequence ID" value="XM_003021712.1"/>
</dbReference>
<keyword evidence="8" id="KW-1185">Reference proteome</keyword>
<reference evidence="8" key="1">
    <citation type="journal article" date="2011" name="Genome Biol.">
        <title>Comparative and functional genomics provide insights into the pathogenicity of dermatophytic fungi.</title>
        <authorList>
            <person name="Burmester A."/>
            <person name="Shelest E."/>
            <person name="Gloeckner G."/>
            <person name="Heddergott C."/>
            <person name="Schindler S."/>
            <person name="Staib P."/>
            <person name="Heidel A."/>
            <person name="Felder M."/>
            <person name="Petzold A."/>
            <person name="Szafranski K."/>
            <person name="Feuermann M."/>
            <person name="Pedruzzi I."/>
            <person name="Priebe S."/>
            <person name="Groth M."/>
            <person name="Winkler R."/>
            <person name="Li W."/>
            <person name="Kniemeyer O."/>
            <person name="Schroeckh V."/>
            <person name="Hertweck C."/>
            <person name="Hube B."/>
            <person name="White T.C."/>
            <person name="Platzer M."/>
            <person name="Guthke R."/>
            <person name="Heitman J."/>
            <person name="Woestemeyer J."/>
            <person name="Zipfel P.F."/>
            <person name="Monod M."/>
            <person name="Brakhage A.A."/>
        </authorList>
    </citation>
    <scope>NUCLEOTIDE SEQUENCE [LARGE SCALE GENOMIC DNA]</scope>
    <source>
        <strain evidence="8">HKI 0517</strain>
    </source>
</reference>
<proteinExistence type="predicted"/>
<keyword evidence="1" id="KW-0805">Transcription regulation</keyword>
<feature type="domain" description="HTH myb-type" evidence="6">
    <location>
        <begin position="1"/>
        <end position="64"/>
    </location>
</feature>
<dbReference type="PROSITE" id="PS50090">
    <property type="entry name" value="MYB_LIKE"/>
    <property type="match status" value="1"/>
</dbReference>
<evidence type="ECO:0000256" key="1">
    <source>
        <dbReference type="ARBA" id="ARBA00023015"/>
    </source>
</evidence>
<evidence type="ECO:0000256" key="2">
    <source>
        <dbReference type="ARBA" id="ARBA00023125"/>
    </source>
</evidence>
<dbReference type="PANTHER" id="PTHR46621:SF1">
    <property type="entry name" value="SNRNA-ACTIVATING PROTEIN COMPLEX SUBUNIT 4"/>
    <property type="match status" value="1"/>
</dbReference>
<dbReference type="CDD" id="cd00167">
    <property type="entry name" value="SANT"/>
    <property type="match status" value="1"/>
</dbReference>
<dbReference type="GO" id="GO:0042795">
    <property type="term" value="P:snRNA transcription by RNA polymerase II"/>
    <property type="evidence" value="ECO:0007669"/>
    <property type="project" value="TreeGrafter"/>
</dbReference>
<feature type="domain" description="Myb-like" evidence="5">
    <location>
        <begin position="2"/>
        <end position="60"/>
    </location>
</feature>
<dbReference type="GO" id="GO:0001006">
    <property type="term" value="F:RNA polymerase III type 3 promoter sequence-specific DNA binding"/>
    <property type="evidence" value="ECO:0007669"/>
    <property type="project" value="TreeGrafter"/>
</dbReference>
<dbReference type="Pfam" id="PF13921">
    <property type="entry name" value="Myb_DNA-bind_6"/>
    <property type="match status" value="1"/>
</dbReference>
<gene>
    <name evidence="7" type="ORF">TRV_04089</name>
</gene>
<dbReference type="KEGG" id="tve:TRV_04089"/>
<dbReference type="PANTHER" id="PTHR46621">
    <property type="entry name" value="SNRNA-ACTIVATING PROTEIN COMPLEX SUBUNIT 4"/>
    <property type="match status" value="1"/>
</dbReference>
<dbReference type="HOGENOM" id="CLU_028567_26_4_1"/>
<evidence type="ECO:0000259" key="6">
    <source>
        <dbReference type="PROSITE" id="PS51294"/>
    </source>
</evidence>
<dbReference type="Gene3D" id="1.10.10.60">
    <property type="entry name" value="Homeodomain-like"/>
    <property type="match status" value="1"/>
</dbReference>
<dbReference type="InterPro" id="IPR051575">
    <property type="entry name" value="Myb-like_DNA-bd"/>
</dbReference>
<protein>
    <submittedName>
        <fullName evidence="7">Uncharacterized protein</fullName>
    </submittedName>
</protein>
<keyword evidence="2" id="KW-0238">DNA-binding</keyword>
<sequence>MESVRRINRWTQEEDSILIQKLYEQQTYDLAGAATDWQKIAAGLPGRSNKDCRKRWFNVLSGGLRKGAWSPEEDSYLRDAVRIEGKS</sequence>
<accession>D4DAE2</accession>
<evidence type="ECO:0000313" key="8">
    <source>
        <dbReference type="Proteomes" id="UP000008383"/>
    </source>
</evidence>
<comment type="caution">
    <text evidence="7">The sequence shown here is derived from an EMBL/GenBank/DDBJ whole genome shotgun (WGS) entry which is preliminary data.</text>
</comment>
<dbReference type="SMART" id="SM00717">
    <property type="entry name" value="SANT"/>
    <property type="match status" value="1"/>
</dbReference>
<organism evidence="7 8">
    <name type="scientific">Trichophyton verrucosum (strain HKI 0517)</name>
    <dbReference type="NCBI Taxonomy" id="663202"/>
    <lineage>
        <taxon>Eukaryota</taxon>
        <taxon>Fungi</taxon>
        <taxon>Dikarya</taxon>
        <taxon>Ascomycota</taxon>
        <taxon>Pezizomycotina</taxon>
        <taxon>Eurotiomycetes</taxon>
        <taxon>Eurotiomycetidae</taxon>
        <taxon>Onygenales</taxon>
        <taxon>Arthrodermataceae</taxon>
        <taxon>Trichophyton</taxon>
    </lineage>
</organism>
<dbReference type="GO" id="GO:0042796">
    <property type="term" value="P:snRNA transcription by RNA polymerase III"/>
    <property type="evidence" value="ECO:0007669"/>
    <property type="project" value="TreeGrafter"/>
</dbReference>
<dbReference type="AlphaFoldDB" id="D4DAE2"/>
<dbReference type="InterPro" id="IPR001005">
    <property type="entry name" value="SANT/Myb"/>
</dbReference>
<evidence type="ECO:0000256" key="3">
    <source>
        <dbReference type="ARBA" id="ARBA00023163"/>
    </source>
</evidence>
<keyword evidence="3" id="KW-0804">Transcription</keyword>
<dbReference type="InterPro" id="IPR017930">
    <property type="entry name" value="Myb_dom"/>
</dbReference>
<dbReference type="GO" id="GO:0000978">
    <property type="term" value="F:RNA polymerase II cis-regulatory region sequence-specific DNA binding"/>
    <property type="evidence" value="ECO:0007669"/>
    <property type="project" value="TreeGrafter"/>
</dbReference>
<dbReference type="PROSITE" id="PS51294">
    <property type="entry name" value="HTH_MYB"/>
    <property type="match status" value="1"/>
</dbReference>
<evidence type="ECO:0000259" key="5">
    <source>
        <dbReference type="PROSITE" id="PS50090"/>
    </source>
</evidence>
<dbReference type="SUPFAM" id="SSF46689">
    <property type="entry name" value="Homeodomain-like"/>
    <property type="match status" value="1"/>
</dbReference>
<dbReference type="InterPro" id="IPR009057">
    <property type="entry name" value="Homeodomain-like_sf"/>
</dbReference>
<dbReference type="EMBL" id="ACYE01000208">
    <property type="protein sequence ID" value="EFE41140.1"/>
    <property type="molecule type" value="Genomic_DNA"/>
</dbReference>